<dbReference type="Proteomes" id="UP001419910">
    <property type="component" value="Unassembled WGS sequence"/>
</dbReference>
<dbReference type="Pfam" id="PF02515">
    <property type="entry name" value="CoA_transf_3"/>
    <property type="match status" value="1"/>
</dbReference>
<dbReference type="PANTHER" id="PTHR48207:SF3">
    <property type="entry name" value="SUCCINATE--HYDROXYMETHYLGLUTARATE COA-TRANSFERASE"/>
    <property type="match status" value="1"/>
</dbReference>
<dbReference type="InterPro" id="IPR050483">
    <property type="entry name" value="CoA-transferase_III_domain"/>
</dbReference>
<dbReference type="GO" id="GO:0016740">
    <property type="term" value="F:transferase activity"/>
    <property type="evidence" value="ECO:0007669"/>
    <property type="project" value="UniProtKB-KW"/>
</dbReference>
<organism evidence="2 3">
    <name type="scientific">Sphingomonas oligophenolica</name>
    <dbReference type="NCBI Taxonomy" id="301154"/>
    <lineage>
        <taxon>Bacteria</taxon>
        <taxon>Pseudomonadati</taxon>
        <taxon>Pseudomonadota</taxon>
        <taxon>Alphaproteobacteria</taxon>
        <taxon>Sphingomonadales</taxon>
        <taxon>Sphingomonadaceae</taxon>
        <taxon>Sphingomonas</taxon>
    </lineage>
</organism>
<keyword evidence="3" id="KW-1185">Reference proteome</keyword>
<dbReference type="EMBL" id="JBDIME010000037">
    <property type="protein sequence ID" value="MEN2793020.1"/>
    <property type="molecule type" value="Genomic_DNA"/>
</dbReference>
<comment type="caution">
    <text evidence="2">The sequence shown here is derived from an EMBL/GenBank/DDBJ whole genome shotgun (WGS) entry which is preliminary data.</text>
</comment>
<dbReference type="RefSeq" id="WP_343892328.1">
    <property type="nucleotide sequence ID" value="NZ_BAAAEH010000057.1"/>
</dbReference>
<dbReference type="InterPro" id="IPR044855">
    <property type="entry name" value="CoA-Trfase_III_dom3_sf"/>
</dbReference>
<dbReference type="EC" id="2.8.3.-" evidence="2"/>
<reference evidence="2 3" key="1">
    <citation type="submission" date="2024-05" db="EMBL/GenBank/DDBJ databases">
        <authorList>
            <person name="Liu Q."/>
            <person name="Xin Y.-H."/>
        </authorList>
    </citation>
    <scope>NUCLEOTIDE SEQUENCE [LARGE SCALE GENOMIC DNA]</scope>
    <source>
        <strain evidence="2 3">CGMCC 1.10181</strain>
    </source>
</reference>
<keyword evidence="1 2" id="KW-0808">Transferase</keyword>
<dbReference type="PANTHER" id="PTHR48207">
    <property type="entry name" value="SUCCINATE--HYDROXYMETHYLGLUTARATE COA-TRANSFERASE"/>
    <property type="match status" value="1"/>
</dbReference>
<dbReference type="InterPro" id="IPR003673">
    <property type="entry name" value="CoA-Trfase_fam_III"/>
</dbReference>
<dbReference type="Gene3D" id="3.40.50.10540">
    <property type="entry name" value="Crotonobetainyl-coa:carnitine coa-transferase, domain 1"/>
    <property type="match status" value="1"/>
</dbReference>
<proteinExistence type="predicted"/>
<evidence type="ECO:0000256" key="1">
    <source>
        <dbReference type="ARBA" id="ARBA00022679"/>
    </source>
</evidence>
<dbReference type="InterPro" id="IPR023606">
    <property type="entry name" value="CoA-Trfase_III_dom_1_sf"/>
</dbReference>
<gene>
    <name evidence="2" type="ORF">ABC974_25575</name>
</gene>
<dbReference type="SUPFAM" id="SSF89796">
    <property type="entry name" value="CoA-transferase family III (CaiB/BaiF)"/>
    <property type="match status" value="1"/>
</dbReference>
<evidence type="ECO:0000313" key="3">
    <source>
        <dbReference type="Proteomes" id="UP001419910"/>
    </source>
</evidence>
<evidence type="ECO:0000313" key="2">
    <source>
        <dbReference type="EMBL" id="MEN2793020.1"/>
    </source>
</evidence>
<sequence>MASAQTSHELENKPLAGIRVIDFGQIYQGPYATFLMAKAGAEVIKVEPVTGEPSRQRRMVNKGATVPFEMLNANKKSVTLNLKSEAGRALLKRMISDADVLLENFAPGVMDRLGVGWPVLHEVNPALIYASATGYGLDGPDRDNLAMDLTIQASSGMMACTGFPENPPVKAGPAVVDFMGGIHLYAAVVTALLERTRTGKGRLVEIAMQETVYPTLASSLGLQYELGDTETLRTGNRHSGLSLAPYNVYRASDGYVAIICVVEGHWQNLLTVMGREDLKGNPCYESHAARAARMDEVDSMVQDWAAQLTRAEIFEATKALKVPSAAVREVCEVVKDPHMHNRGMLEWVEHPRLGQVVMPNSPIRIHGADKVPYVAIGDLGAQNEEIYGDWLGISPDDLAAYRREGVI</sequence>
<name>A0ABU9YB61_9SPHN</name>
<accession>A0ABU9YB61</accession>
<protein>
    <submittedName>
        <fullName evidence="2">CoA transferase</fullName>
        <ecNumber evidence="2">2.8.3.-</ecNumber>
    </submittedName>
</protein>
<dbReference type="Gene3D" id="3.30.1540.10">
    <property type="entry name" value="formyl-coa transferase, domain 3"/>
    <property type="match status" value="1"/>
</dbReference>